<feature type="compositionally biased region" description="Low complexity" evidence="1">
    <location>
        <begin position="195"/>
        <end position="206"/>
    </location>
</feature>
<dbReference type="Proteomes" id="UP001295423">
    <property type="component" value="Unassembled WGS sequence"/>
</dbReference>
<evidence type="ECO:0000313" key="2">
    <source>
        <dbReference type="EMBL" id="CAJ1935206.1"/>
    </source>
</evidence>
<evidence type="ECO:0000256" key="1">
    <source>
        <dbReference type="SAM" id="MobiDB-lite"/>
    </source>
</evidence>
<protein>
    <submittedName>
        <fullName evidence="2">Uncharacterized protein</fullName>
    </submittedName>
</protein>
<feature type="region of interest" description="Disordered" evidence="1">
    <location>
        <begin position="55"/>
        <end position="79"/>
    </location>
</feature>
<accession>A0AAD2CKB0</accession>
<name>A0AAD2CKB0_9STRA</name>
<evidence type="ECO:0000313" key="3">
    <source>
        <dbReference type="Proteomes" id="UP001295423"/>
    </source>
</evidence>
<feature type="compositionally biased region" description="Low complexity" evidence="1">
    <location>
        <begin position="154"/>
        <end position="171"/>
    </location>
</feature>
<feature type="region of interest" description="Disordered" evidence="1">
    <location>
        <begin position="91"/>
        <end position="222"/>
    </location>
</feature>
<feature type="compositionally biased region" description="Polar residues" evidence="1">
    <location>
        <begin position="250"/>
        <end position="260"/>
    </location>
</feature>
<sequence length="366" mass="40808">MRRENVMKRHHSDVARQVHFVRRPKVIPVLPIRSDDMSISSSGDDTIISMISDGDDSSQITECHSNLSPNPMPPAGLSSSTTQVLTRIRNSHQRTLQREMTWTDSDRWSQEERIVSPIPTASPSNERRPRNPRRSRRSFRSYSPSDSGALKGHSSFPSSVSPSTFDSASSPRAVTLMSSPPRYGRVRKATKGSSRRSSSPVSNSNSWYGNAGRSEQPNRPLRRRLRTETSRILSPGVTTCSEDRVPFQMSPRSAQSVQQRSAPNLANLNASYDATENDGNTSLIHMDHIENGQHLDPFIGQKLHRRSIFSRSLSSKPARSLRDPKKSRSPSSSPMSSSQKRASSKGQGPNKQIILQLAQAKWNWNG</sequence>
<dbReference type="EMBL" id="CAKOGP040000446">
    <property type="protein sequence ID" value="CAJ1935206.1"/>
    <property type="molecule type" value="Genomic_DNA"/>
</dbReference>
<feature type="compositionally biased region" description="Polar residues" evidence="1">
    <location>
        <begin position="59"/>
        <end position="69"/>
    </location>
</feature>
<feature type="compositionally biased region" description="Low complexity" evidence="1">
    <location>
        <begin position="329"/>
        <end position="345"/>
    </location>
</feature>
<reference evidence="2" key="1">
    <citation type="submission" date="2023-08" db="EMBL/GenBank/DDBJ databases">
        <authorList>
            <person name="Audoor S."/>
            <person name="Bilcke G."/>
        </authorList>
    </citation>
    <scope>NUCLEOTIDE SEQUENCE</scope>
</reference>
<feature type="compositionally biased region" description="Basic residues" evidence="1">
    <location>
        <begin position="130"/>
        <end position="139"/>
    </location>
</feature>
<feature type="compositionally biased region" description="Basic residues" evidence="1">
    <location>
        <begin position="184"/>
        <end position="194"/>
    </location>
</feature>
<feature type="region of interest" description="Disordered" evidence="1">
    <location>
        <begin position="310"/>
        <end position="353"/>
    </location>
</feature>
<organism evidence="2 3">
    <name type="scientific">Cylindrotheca closterium</name>
    <dbReference type="NCBI Taxonomy" id="2856"/>
    <lineage>
        <taxon>Eukaryota</taxon>
        <taxon>Sar</taxon>
        <taxon>Stramenopiles</taxon>
        <taxon>Ochrophyta</taxon>
        <taxon>Bacillariophyta</taxon>
        <taxon>Bacillariophyceae</taxon>
        <taxon>Bacillariophycidae</taxon>
        <taxon>Bacillariales</taxon>
        <taxon>Bacillariaceae</taxon>
        <taxon>Cylindrotheca</taxon>
    </lineage>
</organism>
<keyword evidence="3" id="KW-1185">Reference proteome</keyword>
<feature type="region of interest" description="Disordered" evidence="1">
    <location>
        <begin position="237"/>
        <end position="260"/>
    </location>
</feature>
<feature type="compositionally biased region" description="Basic and acidic residues" evidence="1">
    <location>
        <begin position="104"/>
        <end position="114"/>
    </location>
</feature>
<comment type="caution">
    <text evidence="2">The sequence shown here is derived from an EMBL/GenBank/DDBJ whole genome shotgun (WGS) entry which is preliminary data.</text>
</comment>
<gene>
    <name evidence="2" type="ORF">CYCCA115_LOCUS4542</name>
</gene>
<proteinExistence type="predicted"/>
<dbReference type="AlphaFoldDB" id="A0AAD2CKB0"/>